<name>A0A7W6ACF0_9HYPH</name>
<comment type="caution">
    <text evidence="4">The sequence shown here is derived from an EMBL/GenBank/DDBJ whole genome shotgun (WGS) entry which is preliminary data.</text>
</comment>
<gene>
    <name evidence="3" type="ORF">GCM10007884_15450</name>
    <name evidence="4" type="ORF">GGR33_000163</name>
</gene>
<reference evidence="3" key="4">
    <citation type="submission" date="2023-01" db="EMBL/GenBank/DDBJ databases">
        <title>Draft genome sequence of Methylobacterium brachythecii strain NBRC 107710.</title>
        <authorList>
            <person name="Sun Q."/>
            <person name="Mori K."/>
        </authorList>
    </citation>
    <scope>NUCLEOTIDE SEQUENCE</scope>
    <source>
        <strain evidence="3">NBRC 107710</strain>
    </source>
</reference>
<organism evidence="4 5">
    <name type="scientific">Methylobacterium brachythecii</name>
    <dbReference type="NCBI Taxonomy" id="1176177"/>
    <lineage>
        <taxon>Bacteria</taxon>
        <taxon>Pseudomonadati</taxon>
        <taxon>Pseudomonadota</taxon>
        <taxon>Alphaproteobacteria</taxon>
        <taxon>Hyphomicrobiales</taxon>
        <taxon>Methylobacteriaceae</taxon>
        <taxon>Methylobacterium</taxon>
    </lineage>
</organism>
<evidence type="ECO:0000313" key="5">
    <source>
        <dbReference type="Proteomes" id="UP000517759"/>
    </source>
</evidence>
<protein>
    <submittedName>
        <fullName evidence="4">Flagellar basal-body rod protein FlgC</fullName>
    </submittedName>
</protein>
<keyword evidence="4" id="KW-0282">Flagellum</keyword>
<keyword evidence="6" id="KW-1185">Reference proteome</keyword>
<evidence type="ECO:0000259" key="2">
    <source>
        <dbReference type="Pfam" id="PF06429"/>
    </source>
</evidence>
<proteinExistence type="inferred from homology"/>
<reference evidence="6" key="2">
    <citation type="journal article" date="2019" name="Int. J. Syst. Evol. Microbiol.">
        <title>The Global Catalogue of Microorganisms (GCM) 10K type strain sequencing project: providing services to taxonomists for standard genome sequencing and annotation.</title>
        <authorList>
            <consortium name="The Broad Institute Genomics Platform"/>
            <consortium name="The Broad Institute Genome Sequencing Center for Infectious Disease"/>
            <person name="Wu L."/>
            <person name="Ma J."/>
        </authorList>
    </citation>
    <scope>NUCLEOTIDE SEQUENCE [LARGE SCALE GENOMIC DNA]</scope>
    <source>
        <strain evidence="6">NBRC 107710</strain>
    </source>
</reference>
<dbReference type="EMBL" id="JACIDN010000001">
    <property type="protein sequence ID" value="MBB3900683.1"/>
    <property type="molecule type" value="Genomic_DNA"/>
</dbReference>
<evidence type="ECO:0000313" key="6">
    <source>
        <dbReference type="Proteomes" id="UP001156881"/>
    </source>
</evidence>
<dbReference type="Proteomes" id="UP001156881">
    <property type="component" value="Unassembled WGS sequence"/>
</dbReference>
<evidence type="ECO:0000313" key="4">
    <source>
        <dbReference type="EMBL" id="MBB3900683.1"/>
    </source>
</evidence>
<dbReference type="Proteomes" id="UP000517759">
    <property type="component" value="Unassembled WGS sequence"/>
</dbReference>
<sequence>MKTVDLLKSASNTLAAGRRITTGQLHTAFENIANANSAAKTQGAEPYARKIAVFGLVVPDSDKDSVGRVVRDHSAFRTRYDPGSAGADQSGYVKLPNVNTTLEFMNVQSLARAYEMNMNASDAIDKSAKATLDLLK</sequence>
<dbReference type="EMBL" id="BSPG01000005">
    <property type="protein sequence ID" value="GLS43560.1"/>
    <property type="molecule type" value="Genomic_DNA"/>
</dbReference>
<keyword evidence="4" id="KW-0966">Cell projection</keyword>
<dbReference type="Pfam" id="PF06429">
    <property type="entry name" value="Flg_bbr_C"/>
    <property type="match status" value="1"/>
</dbReference>
<comment type="similarity">
    <text evidence="1">Belongs to the flagella basal body rod proteins family.</text>
</comment>
<dbReference type="RefSeq" id="WP_183501487.1">
    <property type="nucleotide sequence ID" value="NZ_BSPG01000005.1"/>
</dbReference>
<evidence type="ECO:0000313" key="3">
    <source>
        <dbReference type="EMBL" id="GLS43560.1"/>
    </source>
</evidence>
<reference evidence="3" key="1">
    <citation type="journal article" date="2014" name="Int. J. Syst. Evol. Microbiol.">
        <title>Complete genome of a new Firmicutes species belonging to the dominant human colonic microbiota ('Ruminococcus bicirculans') reveals two chromosomes and a selective capacity to utilize plant glucans.</title>
        <authorList>
            <consortium name="NISC Comparative Sequencing Program"/>
            <person name="Wegmann U."/>
            <person name="Louis P."/>
            <person name="Goesmann A."/>
            <person name="Henrissat B."/>
            <person name="Duncan S.H."/>
            <person name="Flint H.J."/>
        </authorList>
    </citation>
    <scope>NUCLEOTIDE SEQUENCE</scope>
    <source>
        <strain evidence="3">NBRC 107710</strain>
    </source>
</reference>
<dbReference type="InterPro" id="IPR010930">
    <property type="entry name" value="Flg_bb/hook_C_dom"/>
</dbReference>
<evidence type="ECO:0000256" key="1">
    <source>
        <dbReference type="ARBA" id="ARBA00009677"/>
    </source>
</evidence>
<feature type="domain" description="Flagellar basal-body/hook protein C-terminal" evidence="2">
    <location>
        <begin position="89"/>
        <end position="134"/>
    </location>
</feature>
<reference evidence="4 5" key="3">
    <citation type="submission" date="2020-08" db="EMBL/GenBank/DDBJ databases">
        <title>Genomic Encyclopedia of Type Strains, Phase IV (KMG-IV): sequencing the most valuable type-strain genomes for metagenomic binning, comparative biology and taxonomic classification.</title>
        <authorList>
            <person name="Goeker M."/>
        </authorList>
    </citation>
    <scope>NUCLEOTIDE SEQUENCE [LARGE SCALE GENOMIC DNA]</scope>
    <source>
        <strain evidence="4 5">DSM 24105</strain>
    </source>
</reference>
<dbReference type="AlphaFoldDB" id="A0A7W6ACF0"/>
<keyword evidence="4" id="KW-0969">Cilium</keyword>
<accession>A0A7W6ACF0</accession>